<keyword evidence="4" id="KW-1185">Reference proteome</keyword>
<dbReference type="Pfam" id="PF05699">
    <property type="entry name" value="Dimer_Tnp_hAT"/>
    <property type="match status" value="1"/>
</dbReference>
<comment type="caution">
    <text evidence="3">The sequence shown here is derived from an EMBL/GenBank/DDBJ whole genome shotgun (WGS) entry which is preliminary data.</text>
</comment>
<protein>
    <recommendedName>
        <fullName evidence="5">Zinc finger MYM-type protein 1-like</fullName>
    </recommendedName>
</protein>
<accession>A0A8K0DLJ1</accession>
<dbReference type="GO" id="GO:0046983">
    <property type="term" value="F:protein dimerization activity"/>
    <property type="evidence" value="ECO:0007669"/>
    <property type="project" value="InterPro"/>
</dbReference>
<dbReference type="Pfam" id="PF14291">
    <property type="entry name" value="DUF4371"/>
    <property type="match status" value="1"/>
</dbReference>
<dbReference type="InterPro" id="IPR008906">
    <property type="entry name" value="HATC_C_dom"/>
</dbReference>
<dbReference type="InterPro" id="IPR012337">
    <property type="entry name" value="RNaseH-like_sf"/>
</dbReference>
<dbReference type="PANTHER" id="PTHR45749">
    <property type="match status" value="1"/>
</dbReference>
<dbReference type="InterPro" id="IPR025398">
    <property type="entry name" value="DUF4371"/>
</dbReference>
<evidence type="ECO:0000259" key="2">
    <source>
        <dbReference type="Pfam" id="PF14291"/>
    </source>
</evidence>
<sequence>MNNENLDFSNLACENEGCIIELLLKKPFLRYAITAKREIINIVRPTPDLSSQLTTEIKVKNKATKRHFQISYYDKSKWLCTQELAYRADDERQDSTNRGNYIELIRLLSLYDEKLATHLQESSVFSGISNHIQNDLIESVASIMMDSIKAEIKECMFVAILLDETSDVSNHSQLSTMVRYITKSGYVCERFLGFTDVSADRSATALSKHVIETIQQLCCGDKFIAQAYDGAAVMSGELNGTQAKVKEVYPKAFFIHCCAHVLNLVLSQSVNHIKECKIFFSTISGISSFFSHSTKRSNALESIIKLKISHVVPTRWIYNSRLVNTVYHHRKQLIEFFTSIQENPQNWDKDTIVSAELLNHKKFKDYKAVFPEKLLTSLKNSYANHFDFVRLANKLVVLYSSSRLYEKEIFEIFQYIKSNELEDAMPEIFHLCGRIITIPYSTACVERPFSALKRVKTYARNATGEERLSSLSLLSIEQEHLHKLKTNDSFFNNVIQHFCKKNRRIELIYK</sequence>
<dbReference type="AlphaFoldDB" id="A0A8K0DLJ1"/>
<organism evidence="3 4">
    <name type="scientific">Ignelater luminosus</name>
    <name type="common">Cucubano</name>
    <name type="synonym">Pyrophorus luminosus</name>
    <dbReference type="NCBI Taxonomy" id="2038154"/>
    <lineage>
        <taxon>Eukaryota</taxon>
        <taxon>Metazoa</taxon>
        <taxon>Ecdysozoa</taxon>
        <taxon>Arthropoda</taxon>
        <taxon>Hexapoda</taxon>
        <taxon>Insecta</taxon>
        <taxon>Pterygota</taxon>
        <taxon>Neoptera</taxon>
        <taxon>Endopterygota</taxon>
        <taxon>Coleoptera</taxon>
        <taxon>Polyphaga</taxon>
        <taxon>Elateriformia</taxon>
        <taxon>Elateroidea</taxon>
        <taxon>Elateridae</taxon>
        <taxon>Agrypninae</taxon>
        <taxon>Pyrophorini</taxon>
        <taxon>Ignelater</taxon>
    </lineage>
</organism>
<evidence type="ECO:0000313" key="3">
    <source>
        <dbReference type="EMBL" id="KAF2905702.1"/>
    </source>
</evidence>
<reference evidence="3" key="1">
    <citation type="submission" date="2019-08" db="EMBL/GenBank/DDBJ databases">
        <title>The genome of the North American firefly Photinus pyralis.</title>
        <authorList>
            <consortium name="Photinus pyralis genome working group"/>
            <person name="Fallon T.R."/>
            <person name="Sander Lower S.E."/>
            <person name="Weng J.-K."/>
        </authorList>
    </citation>
    <scope>NUCLEOTIDE SEQUENCE</scope>
    <source>
        <strain evidence="3">TRF0915ILg1</strain>
        <tissue evidence="3">Whole body</tissue>
    </source>
</reference>
<gene>
    <name evidence="3" type="ORF">ILUMI_00474</name>
</gene>
<dbReference type="Proteomes" id="UP000801492">
    <property type="component" value="Unassembled WGS sequence"/>
</dbReference>
<dbReference type="SUPFAM" id="SSF53098">
    <property type="entry name" value="Ribonuclease H-like"/>
    <property type="match status" value="1"/>
</dbReference>
<dbReference type="PANTHER" id="PTHR45749:SF28">
    <property type="entry name" value="ZINC FINGER MYM-TYPE PROTEIN 1-LIKE-RELATED"/>
    <property type="match status" value="1"/>
</dbReference>
<evidence type="ECO:0000313" key="4">
    <source>
        <dbReference type="Proteomes" id="UP000801492"/>
    </source>
</evidence>
<dbReference type="OrthoDB" id="8196265at2759"/>
<evidence type="ECO:0000259" key="1">
    <source>
        <dbReference type="Pfam" id="PF05699"/>
    </source>
</evidence>
<feature type="domain" description="DUF4371" evidence="2">
    <location>
        <begin position="34"/>
        <end position="240"/>
    </location>
</feature>
<evidence type="ECO:0008006" key="5">
    <source>
        <dbReference type="Google" id="ProtNLM"/>
    </source>
</evidence>
<dbReference type="EMBL" id="VTPC01000462">
    <property type="protein sequence ID" value="KAF2905702.1"/>
    <property type="molecule type" value="Genomic_DNA"/>
</dbReference>
<name>A0A8K0DLJ1_IGNLU</name>
<feature type="domain" description="HAT C-terminal dimerisation" evidence="1">
    <location>
        <begin position="408"/>
        <end position="479"/>
    </location>
</feature>
<proteinExistence type="predicted"/>